<proteinExistence type="predicted"/>
<dbReference type="GO" id="GO:0008270">
    <property type="term" value="F:zinc ion binding"/>
    <property type="evidence" value="ECO:0007669"/>
    <property type="project" value="InterPro"/>
</dbReference>
<evidence type="ECO:0000313" key="2">
    <source>
        <dbReference type="Proteomes" id="UP000821866"/>
    </source>
</evidence>
<comment type="caution">
    <text evidence="1">The sequence shown here is derived from an EMBL/GenBank/DDBJ whole genome shotgun (WGS) entry which is preliminary data.</text>
</comment>
<reference evidence="1" key="1">
    <citation type="journal article" date="2020" name="Cell">
        <title>Large-Scale Comparative Analyses of Tick Genomes Elucidate Their Genetic Diversity and Vector Capacities.</title>
        <authorList>
            <consortium name="Tick Genome and Microbiome Consortium (TIGMIC)"/>
            <person name="Jia N."/>
            <person name="Wang J."/>
            <person name="Shi W."/>
            <person name="Du L."/>
            <person name="Sun Y."/>
            <person name="Zhan W."/>
            <person name="Jiang J.F."/>
            <person name="Wang Q."/>
            <person name="Zhang B."/>
            <person name="Ji P."/>
            <person name="Bell-Sakyi L."/>
            <person name="Cui X.M."/>
            <person name="Yuan T.T."/>
            <person name="Jiang B.G."/>
            <person name="Yang W.F."/>
            <person name="Lam T.T."/>
            <person name="Chang Q.C."/>
            <person name="Ding S.J."/>
            <person name="Wang X.J."/>
            <person name="Zhu J.G."/>
            <person name="Ruan X.D."/>
            <person name="Zhao L."/>
            <person name="Wei J.T."/>
            <person name="Ye R.Z."/>
            <person name="Que T.C."/>
            <person name="Du C.H."/>
            <person name="Zhou Y.H."/>
            <person name="Cheng J.X."/>
            <person name="Dai P.F."/>
            <person name="Guo W.B."/>
            <person name="Han X.H."/>
            <person name="Huang E.J."/>
            <person name="Li L.F."/>
            <person name="Wei W."/>
            <person name="Gao Y.C."/>
            <person name="Liu J.Z."/>
            <person name="Shao H.Z."/>
            <person name="Wang X."/>
            <person name="Wang C.C."/>
            <person name="Yang T.C."/>
            <person name="Huo Q.B."/>
            <person name="Li W."/>
            <person name="Chen H.Y."/>
            <person name="Chen S.E."/>
            <person name="Zhou L.G."/>
            <person name="Ni X.B."/>
            <person name="Tian J.H."/>
            <person name="Sheng Y."/>
            <person name="Liu T."/>
            <person name="Pan Y.S."/>
            <person name="Xia L.Y."/>
            <person name="Li J."/>
            <person name="Zhao F."/>
            <person name="Cao W.C."/>
        </authorList>
    </citation>
    <scope>NUCLEOTIDE SEQUENCE</scope>
    <source>
        <strain evidence="1">Rmic-2018</strain>
    </source>
</reference>
<name>A0A9J6F4M0_RHIMP</name>
<dbReference type="AlphaFoldDB" id="A0A9J6F4M0"/>
<protein>
    <submittedName>
        <fullName evidence="1">Uncharacterized protein</fullName>
    </submittedName>
</protein>
<sequence length="204" mass="22652">MMGQTNIALVTFEGLKVPHCVRFFGVELRFYPHRPRQVVCKICFKLGHWDDHCPTPDAVICLTCGTDNPIQSHRALPTANTVTDLTLRRIQTALGHCNKTSLNPYANPTVDPTQNVVLGTSNKTGAEDVLSTFESRATIRSKFCDINKMFENLQLGLALFDLECEDWKFKCPEPTAGMRGTYRFGNVSKDARTLANDGVAVACL</sequence>
<reference evidence="1" key="2">
    <citation type="submission" date="2021-09" db="EMBL/GenBank/DDBJ databases">
        <authorList>
            <person name="Jia N."/>
            <person name="Wang J."/>
            <person name="Shi W."/>
            <person name="Du L."/>
            <person name="Sun Y."/>
            <person name="Zhan W."/>
            <person name="Jiang J."/>
            <person name="Wang Q."/>
            <person name="Zhang B."/>
            <person name="Ji P."/>
            <person name="Sakyi L.B."/>
            <person name="Cui X."/>
            <person name="Yuan T."/>
            <person name="Jiang B."/>
            <person name="Yang W."/>
            <person name="Lam T.T.-Y."/>
            <person name="Chang Q."/>
            <person name="Ding S."/>
            <person name="Wang X."/>
            <person name="Zhu J."/>
            <person name="Ruan X."/>
            <person name="Zhao L."/>
            <person name="Wei J."/>
            <person name="Que T."/>
            <person name="Du C."/>
            <person name="Cheng J."/>
            <person name="Dai P."/>
            <person name="Han X."/>
            <person name="Huang E."/>
            <person name="Gao Y."/>
            <person name="Liu J."/>
            <person name="Shao H."/>
            <person name="Ye R."/>
            <person name="Li L."/>
            <person name="Wei W."/>
            <person name="Wang X."/>
            <person name="Wang C."/>
            <person name="Huo Q."/>
            <person name="Li W."/>
            <person name="Guo W."/>
            <person name="Chen H."/>
            <person name="Chen S."/>
            <person name="Zhou L."/>
            <person name="Zhou L."/>
            <person name="Ni X."/>
            <person name="Tian J."/>
            <person name="Zhou Y."/>
            <person name="Sheng Y."/>
            <person name="Liu T."/>
            <person name="Pan Y."/>
            <person name="Xia L."/>
            <person name="Li J."/>
            <person name="Zhao F."/>
            <person name="Cao W."/>
        </authorList>
    </citation>
    <scope>NUCLEOTIDE SEQUENCE</scope>
    <source>
        <strain evidence="1">Rmic-2018</strain>
        <tissue evidence="1">Larvae</tissue>
    </source>
</reference>
<dbReference type="EMBL" id="JABSTU010000001">
    <property type="protein sequence ID" value="KAH8041651.1"/>
    <property type="molecule type" value="Genomic_DNA"/>
</dbReference>
<keyword evidence="2" id="KW-1185">Reference proteome</keyword>
<dbReference type="SUPFAM" id="SSF57756">
    <property type="entry name" value="Retrovirus zinc finger-like domains"/>
    <property type="match status" value="1"/>
</dbReference>
<accession>A0A9J6F4M0</accession>
<dbReference type="GO" id="GO:0003676">
    <property type="term" value="F:nucleic acid binding"/>
    <property type="evidence" value="ECO:0007669"/>
    <property type="project" value="InterPro"/>
</dbReference>
<gene>
    <name evidence="1" type="ORF">HPB51_017453</name>
</gene>
<organism evidence="1 2">
    <name type="scientific">Rhipicephalus microplus</name>
    <name type="common">Cattle tick</name>
    <name type="synonym">Boophilus microplus</name>
    <dbReference type="NCBI Taxonomy" id="6941"/>
    <lineage>
        <taxon>Eukaryota</taxon>
        <taxon>Metazoa</taxon>
        <taxon>Ecdysozoa</taxon>
        <taxon>Arthropoda</taxon>
        <taxon>Chelicerata</taxon>
        <taxon>Arachnida</taxon>
        <taxon>Acari</taxon>
        <taxon>Parasitiformes</taxon>
        <taxon>Ixodida</taxon>
        <taxon>Ixodoidea</taxon>
        <taxon>Ixodidae</taxon>
        <taxon>Rhipicephalinae</taxon>
        <taxon>Rhipicephalus</taxon>
        <taxon>Boophilus</taxon>
    </lineage>
</organism>
<dbReference type="InterPro" id="IPR036875">
    <property type="entry name" value="Znf_CCHC_sf"/>
</dbReference>
<dbReference type="Proteomes" id="UP000821866">
    <property type="component" value="Chromosome 1"/>
</dbReference>
<evidence type="ECO:0000313" key="1">
    <source>
        <dbReference type="EMBL" id="KAH8041651.1"/>
    </source>
</evidence>